<keyword evidence="2" id="KW-1185">Reference proteome</keyword>
<gene>
    <name evidence="1" type="ORF">MTR64_16415</name>
</gene>
<sequence>MDDMKTCGVGIKFPAKMLVELDAYASDRSVSRAEIVRTCVAIGLPLLKLGVAVNMRRFLAIQEYCQLSLSMMVEREYPGDHEQLLDMAFRNVDEFHA</sequence>
<accession>A0ABT0B501</accession>
<protein>
    <recommendedName>
        <fullName evidence="3">Ribbon-helix-helix protein, CopG family</fullName>
    </recommendedName>
</protein>
<evidence type="ECO:0000313" key="2">
    <source>
        <dbReference type="Proteomes" id="UP001162880"/>
    </source>
</evidence>
<dbReference type="Proteomes" id="UP001162880">
    <property type="component" value="Unassembled WGS sequence"/>
</dbReference>
<comment type="caution">
    <text evidence="1">The sequence shown here is derived from an EMBL/GenBank/DDBJ whole genome shotgun (WGS) entry which is preliminary data.</text>
</comment>
<organism evidence="1 2">
    <name type="scientific">Novosphingobium album</name>
    <name type="common">ex Hu et al. 2023</name>
    <dbReference type="NCBI Taxonomy" id="2930093"/>
    <lineage>
        <taxon>Bacteria</taxon>
        <taxon>Pseudomonadati</taxon>
        <taxon>Pseudomonadota</taxon>
        <taxon>Alphaproteobacteria</taxon>
        <taxon>Sphingomonadales</taxon>
        <taxon>Sphingomonadaceae</taxon>
        <taxon>Novosphingobium</taxon>
    </lineage>
</organism>
<evidence type="ECO:0000313" key="1">
    <source>
        <dbReference type="EMBL" id="MCJ2180156.1"/>
    </source>
</evidence>
<evidence type="ECO:0008006" key="3">
    <source>
        <dbReference type="Google" id="ProtNLM"/>
    </source>
</evidence>
<name>A0ABT0B501_9SPHN</name>
<proteinExistence type="predicted"/>
<dbReference type="RefSeq" id="WP_243995533.1">
    <property type="nucleotide sequence ID" value="NZ_JALHLE010000028.1"/>
</dbReference>
<dbReference type="EMBL" id="JALHLE010000028">
    <property type="protein sequence ID" value="MCJ2180156.1"/>
    <property type="molecule type" value="Genomic_DNA"/>
</dbReference>
<reference evidence="1" key="1">
    <citation type="submission" date="2022-03" db="EMBL/GenBank/DDBJ databases">
        <title>Identification of a novel bacterium isolated from mangrove sediments.</title>
        <authorList>
            <person name="Pan X."/>
        </authorList>
    </citation>
    <scope>NUCLEOTIDE SEQUENCE</scope>
    <source>
        <strain evidence="1">B2580</strain>
    </source>
</reference>